<reference evidence="1 2" key="1">
    <citation type="submission" date="2015-04" db="EMBL/GenBank/DDBJ databases">
        <authorList>
            <person name="Syromyatnikov M.Y."/>
            <person name="Popov V.N."/>
        </authorList>
    </citation>
    <scope>NUCLEOTIDE SEQUENCE [LARGE SCALE GENOMIC DNA]</scope>
</reference>
<organism evidence="1 2">
    <name type="scientific">Clunio marinus</name>
    <dbReference type="NCBI Taxonomy" id="568069"/>
    <lineage>
        <taxon>Eukaryota</taxon>
        <taxon>Metazoa</taxon>
        <taxon>Ecdysozoa</taxon>
        <taxon>Arthropoda</taxon>
        <taxon>Hexapoda</taxon>
        <taxon>Insecta</taxon>
        <taxon>Pterygota</taxon>
        <taxon>Neoptera</taxon>
        <taxon>Endopterygota</taxon>
        <taxon>Diptera</taxon>
        <taxon>Nematocera</taxon>
        <taxon>Chironomoidea</taxon>
        <taxon>Chironomidae</taxon>
        <taxon>Clunio</taxon>
    </lineage>
</organism>
<name>A0A1J1IKV9_9DIPT</name>
<dbReference type="Proteomes" id="UP000183832">
    <property type="component" value="Unassembled WGS sequence"/>
</dbReference>
<protein>
    <submittedName>
        <fullName evidence="1">CLUMA_CG014122, isoform A</fullName>
    </submittedName>
</protein>
<sequence>MITKFIRTGIADKDDYPLFFEKAFYETEVDENEEINHPLLTVTARTHNEYIYGRAVNKMRKT</sequence>
<proteinExistence type="predicted"/>
<dbReference type="AlphaFoldDB" id="A0A1J1IKV9"/>
<gene>
    <name evidence="1" type="primary">similar to Neural-cadherin</name>
    <name evidence="1" type="ORF">CLUMA_CG014122</name>
</gene>
<accession>A0A1J1IKV9</accession>
<dbReference type="STRING" id="568069.A0A1J1IKV9"/>
<dbReference type="OrthoDB" id="6079678at2759"/>
<keyword evidence="2" id="KW-1185">Reference proteome</keyword>
<dbReference type="EMBL" id="CVRI01000054">
    <property type="protein sequence ID" value="CRL00871.1"/>
    <property type="molecule type" value="Genomic_DNA"/>
</dbReference>
<evidence type="ECO:0000313" key="1">
    <source>
        <dbReference type="EMBL" id="CRL00871.1"/>
    </source>
</evidence>
<evidence type="ECO:0000313" key="2">
    <source>
        <dbReference type="Proteomes" id="UP000183832"/>
    </source>
</evidence>